<sequence length="492" mass="55813">MGDAKPTVDNTGDDKPTVDNSADDKPTEDDKPTVDKTSDAEPTVGKTADAKPIVDKTADAKPPVDKTADAKPPVDKTAEAKPKIQFYYPGDIIPIGTAYVSILRREMHYDMCENCYSTPDSMIFCPTCKFTKYCGKQCQEEAFADHQLECRILPNLPFSKFRDVVQMVGKVILKIKGKDWNEIKEKFGDTDTYVSFADLKSYTEELKDDSYFQSFCKEMATSIQEYIGEENMPEEDSFKEILGKVKINSLTDSVHKRGINKVTKNPMMPSVFNLFLGISKLKYCCRPTGSTFISRRRLALCVNKQVPKELEKVTYNCLPMVYYLNTTKVVNYATQMFFRECPCYECSLPYGTSVLTKILNTKKAPKVIAATKDILRTATLTDLQSLQEKKPKEIVDRLLLDQHNVLGITNILRLRLLALRSFAYVGPLEEKISTLEALAVGIEISFGSYCRELIPVYENLVEAYRRKRNVNKQRLCSLKLCRLNRAIQEAFK</sequence>
<dbReference type="Gene3D" id="1.10.220.160">
    <property type="match status" value="1"/>
</dbReference>
<dbReference type="Gene3D" id="2.170.270.10">
    <property type="entry name" value="SET domain"/>
    <property type="match status" value="1"/>
</dbReference>
<dbReference type="GO" id="GO:0005634">
    <property type="term" value="C:nucleus"/>
    <property type="evidence" value="ECO:0007669"/>
    <property type="project" value="TreeGrafter"/>
</dbReference>
<evidence type="ECO:0000256" key="5">
    <source>
        <dbReference type="SAM" id="MobiDB-lite"/>
    </source>
</evidence>
<feature type="domain" description="MYND-type" evidence="6">
    <location>
        <begin position="112"/>
        <end position="150"/>
    </location>
</feature>
<gene>
    <name evidence="7" type="ORF">X975_18662</name>
</gene>
<dbReference type="InterPro" id="IPR046341">
    <property type="entry name" value="SET_dom_sf"/>
</dbReference>
<dbReference type="OrthoDB" id="6436370at2759"/>
<dbReference type="PANTHER" id="PTHR12197">
    <property type="entry name" value="HISTONE-LYSINE N-METHYLTRANSFERASE SMYD"/>
    <property type="match status" value="1"/>
</dbReference>
<proteinExistence type="predicted"/>
<dbReference type="EMBL" id="KK117171">
    <property type="protein sequence ID" value="KFM69746.1"/>
    <property type="molecule type" value="Genomic_DNA"/>
</dbReference>
<organism evidence="7 8">
    <name type="scientific">Stegodyphus mimosarum</name>
    <name type="common">African social velvet spider</name>
    <dbReference type="NCBI Taxonomy" id="407821"/>
    <lineage>
        <taxon>Eukaryota</taxon>
        <taxon>Metazoa</taxon>
        <taxon>Ecdysozoa</taxon>
        <taxon>Arthropoda</taxon>
        <taxon>Chelicerata</taxon>
        <taxon>Arachnida</taxon>
        <taxon>Araneae</taxon>
        <taxon>Araneomorphae</taxon>
        <taxon>Entelegynae</taxon>
        <taxon>Eresoidea</taxon>
        <taxon>Eresidae</taxon>
        <taxon>Stegodyphus</taxon>
    </lineage>
</organism>
<feature type="compositionally biased region" description="Basic and acidic residues" evidence="5">
    <location>
        <begin position="12"/>
        <end position="39"/>
    </location>
</feature>
<feature type="region of interest" description="Disordered" evidence="5">
    <location>
        <begin position="1"/>
        <end position="76"/>
    </location>
</feature>
<dbReference type="PROSITE" id="PS50865">
    <property type="entry name" value="ZF_MYND_2"/>
    <property type="match status" value="1"/>
</dbReference>
<name>A0A087TXA7_STEMI</name>
<keyword evidence="1" id="KW-0479">Metal-binding</keyword>
<protein>
    <submittedName>
        <fullName evidence="7">SET and MYND domain-containing protein 3</fullName>
    </submittedName>
</protein>
<dbReference type="AlphaFoldDB" id="A0A087TXA7"/>
<dbReference type="Gene3D" id="6.10.140.2220">
    <property type="match status" value="1"/>
</dbReference>
<evidence type="ECO:0000256" key="3">
    <source>
        <dbReference type="ARBA" id="ARBA00022833"/>
    </source>
</evidence>
<dbReference type="PANTHER" id="PTHR12197:SF251">
    <property type="entry name" value="EG:BACR7C10.4 PROTEIN"/>
    <property type="match status" value="1"/>
</dbReference>
<evidence type="ECO:0000259" key="6">
    <source>
        <dbReference type="PROSITE" id="PS50865"/>
    </source>
</evidence>
<dbReference type="STRING" id="407821.A0A087TXA7"/>
<dbReference type="SUPFAM" id="SSF144232">
    <property type="entry name" value="HIT/MYND zinc finger-like"/>
    <property type="match status" value="1"/>
</dbReference>
<reference evidence="7 8" key="1">
    <citation type="submission" date="2013-11" db="EMBL/GenBank/DDBJ databases">
        <title>Genome sequencing of Stegodyphus mimosarum.</title>
        <authorList>
            <person name="Bechsgaard J."/>
        </authorList>
    </citation>
    <scope>NUCLEOTIDE SEQUENCE [LARGE SCALE GENOMIC DNA]</scope>
</reference>
<evidence type="ECO:0000256" key="4">
    <source>
        <dbReference type="PROSITE-ProRule" id="PRU00134"/>
    </source>
</evidence>
<dbReference type="Proteomes" id="UP000054359">
    <property type="component" value="Unassembled WGS sequence"/>
</dbReference>
<evidence type="ECO:0000256" key="2">
    <source>
        <dbReference type="ARBA" id="ARBA00022771"/>
    </source>
</evidence>
<feature type="compositionally biased region" description="Basic and acidic residues" evidence="5">
    <location>
        <begin position="48"/>
        <end position="76"/>
    </location>
</feature>
<dbReference type="Pfam" id="PF01753">
    <property type="entry name" value="zf-MYND"/>
    <property type="match status" value="1"/>
</dbReference>
<evidence type="ECO:0000256" key="1">
    <source>
        <dbReference type="ARBA" id="ARBA00022723"/>
    </source>
</evidence>
<dbReference type="GO" id="GO:0008270">
    <property type="term" value="F:zinc ion binding"/>
    <property type="evidence" value="ECO:0007669"/>
    <property type="project" value="UniProtKB-KW"/>
</dbReference>
<keyword evidence="2 4" id="KW-0863">Zinc-finger</keyword>
<keyword evidence="3" id="KW-0862">Zinc</keyword>
<feature type="non-terminal residue" evidence="7">
    <location>
        <position position="492"/>
    </location>
</feature>
<evidence type="ECO:0000313" key="7">
    <source>
        <dbReference type="EMBL" id="KFM69746.1"/>
    </source>
</evidence>
<dbReference type="InterPro" id="IPR002893">
    <property type="entry name" value="Znf_MYND"/>
</dbReference>
<dbReference type="InterPro" id="IPR050869">
    <property type="entry name" value="H3K4_H4K5_MeTrfase"/>
</dbReference>
<keyword evidence="8" id="KW-1185">Reference proteome</keyword>
<accession>A0A087TXA7</accession>
<evidence type="ECO:0000313" key="8">
    <source>
        <dbReference type="Proteomes" id="UP000054359"/>
    </source>
</evidence>